<sequence length="49" mass="5994">MGKYQLDYKGMQQVERFHEKHSTQKPTKKNRVQELRAQFIEKSTKQKKK</sequence>
<dbReference type="EMBL" id="AEUX02000003">
    <property type="protein sequence ID" value="EHI70526.1"/>
    <property type="molecule type" value="Genomic_DNA"/>
</dbReference>
<keyword evidence="2" id="KW-1185">Reference proteome</keyword>
<dbReference type="RefSeq" id="WP_008087715.1">
    <property type="nucleotide sequence ID" value="NZ_AEUX02000003.1"/>
</dbReference>
<proteinExistence type="predicted"/>
<dbReference type="AlphaFoldDB" id="G5K0T4"/>
<dbReference type="Proteomes" id="UP000003330">
    <property type="component" value="Unassembled WGS sequence"/>
</dbReference>
<accession>G5K0T4</accession>
<protein>
    <recommendedName>
        <fullName evidence="3">30S ribosomal protein S10</fullName>
    </recommendedName>
</protein>
<dbReference type="STRING" id="764299.STRIC_0210"/>
<comment type="caution">
    <text evidence="1">The sequence shown here is derived from an EMBL/GenBank/DDBJ whole genome shotgun (WGS) entry which is preliminary data.</text>
</comment>
<evidence type="ECO:0000313" key="2">
    <source>
        <dbReference type="Proteomes" id="UP000003330"/>
    </source>
</evidence>
<organism evidence="1 2">
    <name type="scientific">Streptococcus ictaluri 707-05</name>
    <dbReference type="NCBI Taxonomy" id="764299"/>
    <lineage>
        <taxon>Bacteria</taxon>
        <taxon>Bacillati</taxon>
        <taxon>Bacillota</taxon>
        <taxon>Bacilli</taxon>
        <taxon>Lactobacillales</taxon>
        <taxon>Streptococcaceae</taxon>
        <taxon>Streptococcus</taxon>
    </lineage>
</organism>
<reference evidence="1 2" key="1">
    <citation type="journal article" date="2014" name="Int. J. Syst. Evol. Microbiol.">
        <title>Phylogenomics and the dynamic genome evolution of the genus Streptococcus.</title>
        <authorList>
            <consortium name="The Broad Institute Genome Sequencing Platform"/>
            <person name="Richards V.P."/>
            <person name="Palmer S.R."/>
            <person name="Pavinski Bitar P.D."/>
            <person name="Qin X."/>
            <person name="Weinstock G.M."/>
            <person name="Highlander S.K."/>
            <person name="Town C.D."/>
            <person name="Burne R.A."/>
            <person name="Stanhope M.J."/>
        </authorList>
    </citation>
    <scope>NUCLEOTIDE SEQUENCE [LARGE SCALE GENOMIC DNA]</scope>
    <source>
        <strain evidence="1 2">707-05</strain>
    </source>
</reference>
<evidence type="ECO:0008006" key="3">
    <source>
        <dbReference type="Google" id="ProtNLM"/>
    </source>
</evidence>
<evidence type="ECO:0000313" key="1">
    <source>
        <dbReference type="EMBL" id="EHI70526.1"/>
    </source>
</evidence>
<gene>
    <name evidence="1" type="ORF">STRIC_0210</name>
</gene>
<name>G5K0T4_9STRE</name>